<keyword evidence="2" id="KW-1185">Reference proteome</keyword>
<evidence type="ECO:0000313" key="1">
    <source>
        <dbReference type="EMBL" id="EDQ01530.1"/>
    </source>
</evidence>
<dbReference type="Pfam" id="PF12974">
    <property type="entry name" value="Phosphonate-bd"/>
    <property type="match status" value="1"/>
</dbReference>
<protein>
    <submittedName>
        <fullName evidence="1">Periplasmic binding protein-related protein</fullName>
    </submittedName>
</protein>
<proteinExistence type="predicted"/>
<dbReference type="AlphaFoldDB" id="A9D4B5"/>
<dbReference type="Proteomes" id="UP000005839">
    <property type="component" value="Unassembled WGS sequence"/>
</dbReference>
<dbReference type="EMBL" id="ABIC01000009">
    <property type="protein sequence ID" value="EDQ01530.1"/>
    <property type="molecule type" value="Genomic_DNA"/>
</dbReference>
<dbReference type="STRING" id="314608.KT99_15290"/>
<name>A9D4B5_9GAMM</name>
<organism evidence="1 2">
    <name type="scientific">Shewanella benthica KT99</name>
    <dbReference type="NCBI Taxonomy" id="314608"/>
    <lineage>
        <taxon>Bacteria</taxon>
        <taxon>Pseudomonadati</taxon>
        <taxon>Pseudomonadota</taxon>
        <taxon>Gammaproteobacteria</taxon>
        <taxon>Alteromonadales</taxon>
        <taxon>Shewanellaceae</taxon>
        <taxon>Shewanella</taxon>
    </lineage>
</organism>
<sequence>MAGGGGVKRTFKTMDKEVTKQLRVLWETPGYTPHAVAIHPRVPVGVREELMIKFIQFSAIQAGSMLLQGLGFNPFEAAKSSDWNDVRALGVGGFLSALRDQ</sequence>
<comment type="caution">
    <text evidence="1">The sequence shown here is derived from an EMBL/GenBank/DDBJ whole genome shotgun (WGS) entry which is preliminary data.</text>
</comment>
<gene>
    <name evidence="1" type="ORF">KT99_15290</name>
</gene>
<accession>A9D4B5</accession>
<reference evidence="1 2" key="1">
    <citation type="submission" date="2007-10" db="EMBL/GenBank/DDBJ databases">
        <authorList>
            <person name="Yayanos A."/>
            <person name="Ferriera S."/>
            <person name="Johnson J."/>
            <person name="Kravitz S."/>
            <person name="Halpern A."/>
            <person name="Remington K."/>
            <person name="Beeson K."/>
            <person name="Tran B."/>
            <person name="Rogers Y.-H."/>
            <person name="Friedman R."/>
            <person name="Venter J.C."/>
        </authorList>
    </citation>
    <scope>NUCLEOTIDE SEQUENCE [LARGE SCALE GENOMIC DNA]</scope>
    <source>
        <strain evidence="1 2">KT99</strain>
    </source>
</reference>
<evidence type="ECO:0000313" key="2">
    <source>
        <dbReference type="Proteomes" id="UP000005839"/>
    </source>
</evidence>